<organism evidence="2 3">
    <name type="scientific">Marinomonas transparens</name>
    <dbReference type="NCBI Taxonomy" id="2795388"/>
    <lineage>
        <taxon>Bacteria</taxon>
        <taxon>Pseudomonadati</taxon>
        <taxon>Pseudomonadota</taxon>
        <taxon>Gammaproteobacteria</taxon>
        <taxon>Oceanospirillales</taxon>
        <taxon>Oceanospirillaceae</taxon>
        <taxon>Marinomonas</taxon>
    </lineage>
</organism>
<reference evidence="2" key="1">
    <citation type="submission" date="2020-12" db="EMBL/GenBank/DDBJ databases">
        <title>Marinomonas arctica sp. nov., a psychrotolerant bacterium isolated from the Arctic.</title>
        <authorList>
            <person name="Zhang Y."/>
        </authorList>
    </citation>
    <scope>NUCLEOTIDE SEQUENCE</scope>
    <source>
        <strain evidence="2">C1424</strain>
    </source>
</reference>
<accession>A0A934JJU7</accession>
<proteinExistence type="predicted"/>
<sequence length="271" mass="29175">MTILVTGATGLVGTRLLPRLVASGIDCRALVRGDKPVPQGVTAVKGDILDPASLPAALDGVEAIVHLAAVLRTENPEDIWKANVKGTRNLIEAAKKSAPDALFVMASTGLVYNHDARRPSREDDDIAPTRDYPASKVEAEKLVRDSGLNWSILRFGFVYGDDDGHIAQIPHIAQLLKLHPANRLSMIHHRDIATCIRMALNGAMDKRIVNTVDEAPMTIFELSALAGSPMDTVETPLKNPWSGVLDGSLARDLGFRPEVRTTTQAAQEGAL</sequence>
<evidence type="ECO:0000313" key="2">
    <source>
        <dbReference type="EMBL" id="MBJ7537121.1"/>
    </source>
</evidence>
<dbReference type="SUPFAM" id="SSF51735">
    <property type="entry name" value="NAD(P)-binding Rossmann-fold domains"/>
    <property type="match status" value="1"/>
</dbReference>
<keyword evidence="3" id="KW-1185">Reference proteome</keyword>
<dbReference type="RefSeq" id="WP_199467269.1">
    <property type="nucleotide sequence ID" value="NZ_JAEMNX010000003.1"/>
</dbReference>
<dbReference type="Pfam" id="PF01370">
    <property type="entry name" value="Epimerase"/>
    <property type="match status" value="1"/>
</dbReference>
<dbReference type="Proteomes" id="UP000628710">
    <property type="component" value="Unassembled WGS sequence"/>
</dbReference>
<dbReference type="InterPro" id="IPR050177">
    <property type="entry name" value="Lipid_A_modif_metabolic_enz"/>
</dbReference>
<dbReference type="AlphaFoldDB" id="A0A934JJU7"/>
<dbReference type="Gene3D" id="3.40.50.720">
    <property type="entry name" value="NAD(P)-binding Rossmann-like Domain"/>
    <property type="match status" value="1"/>
</dbReference>
<dbReference type="InterPro" id="IPR036291">
    <property type="entry name" value="NAD(P)-bd_dom_sf"/>
</dbReference>
<dbReference type="PANTHER" id="PTHR43245">
    <property type="entry name" value="BIFUNCTIONAL POLYMYXIN RESISTANCE PROTEIN ARNA"/>
    <property type="match status" value="1"/>
</dbReference>
<protein>
    <submittedName>
        <fullName evidence="2">NAD(P)-dependent oxidoreductase</fullName>
    </submittedName>
</protein>
<dbReference type="InterPro" id="IPR001509">
    <property type="entry name" value="Epimerase_deHydtase"/>
</dbReference>
<comment type="caution">
    <text evidence="2">The sequence shown here is derived from an EMBL/GenBank/DDBJ whole genome shotgun (WGS) entry which is preliminary data.</text>
</comment>
<evidence type="ECO:0000313" key="3">
    <source>
        <dbReference type="Proteomes" id="UP000628710"/>
    </source>
</evidence>
<name>A0A934JJU7_9GAMM</name>
<gene>
    <name evidence="2" type="ORF">I8J31_05445</name>
</gene>
<feature type="domain" description="NAD-dependent epimerase/dehydratase" evidence="1">
    <location>
        <begin position="3"/>
        <end position="165"/>
    </location>
</feature>
<dbReference type="EMBL" id="JAEMNX010000003">
    <property type="protein sequence ID" value="MBJ7537121.1"/>
    <property type="molecule type" value="Genomic_DNA"/>
</dbReference>
<evidence type="ECO:0000259" key="1">
    <source>
        <dbReference type="Pfam" id="PF01370"/>
    </source>
</evidence>